<dbReference type="Proteomes" id="UP000002258">
    <property type="component" value="Chromosome 3"/>
</dbReference>
<dbReference type="KEGG" id="pic:PICST_30971"/>
<name>A3LS96_PICST</name>
<evidence type="ECO:0000256" key="1">
    <source>
        <dbReference type="SAM" id="MobiDB-lite"/>
    </source>
</evidence>
<dbReference type="EMBL" id="CP000497">
    <property type="protein sequence ID" value="ABN65864.2"/>
    <property type="molecule type" value="Genomic_DNA"/>
</dbReference>
<evidence type="ECO:0000313" key="2">
    <source>
        <dbReference type="EMBL" id="ABN65864.2"/>
    </source>
</evidence>
<accession>A3LS96</accession>
<feature type="compositionally biased region" description="Low complexity" evidence="1">
    <location>
        <begin position="201"/>
        <end position="221"/>
    </location>
</feature>
<protein>
    <submittedName>
        <fullName evidence="2">Uncharacterized protein</fullName>
    </submittedName>
</protein>
<dbReference type="AlphaFoldDB" id="A3LS96"/>
<dbReference type="HOGENOM" id="CLU_101463_0_0_1"/>
<sequence>MKFQTTVSAIGVAAAFSSVVAAKYSINSNLYESEFGSYVNPNPRPSKKCPPNDLIKLSACCNEVLSKLDDCKPDDLACECCALQSIKQECYHICPDNPSANFLSVLYEDCAELSEINACALPFKKDYRGGDGGVEEVNSKYLVKSRNKGDSGSQMPKDSYAIMSKLNSNQELHSKEIEPTQPKSKIVGEHKSEHAIKHNSTELGNNTTTTGNSQNSTLNGNRGVNSTSMFNLLYFHLKI</sequence>
<dbReference type="InParanoid" id="A3LS96"/>
<gene>
    <name evidence="2" type="ORF">PICST_30971</name>
</gene>
<reference evidence="2 3" key="1">
    <citation type="journal article" date="2007" name="Nat. Biotechnol.">
        <title>Genome sequence of the lignocellulose-bioconverting and xylose-fermenting yeast Pichia stipitis.</title>
        <authorList>
            <person name="Jeffries T.W."/>
            <person name="Grigoriev I.V."/>
            <person name="Grimwood J."/>
            <person name="Laplaza J.M."/>
            <person name="Aerts A."/>
            <person name="Salamov A."/>
            <person name="Schmutz J."/>
            <person name="Lindquist E."/>
            <person name="Dehal P."/>
            <person name="Shapiro H."/>
            <person name="Jin Y.S."/>
            <person name="Passoth V."/>
            <person name="Richardson P.M."/>
        </authorList>
    </citation>
    <scope>NUCLEOTIDE SEQUENCE [LARGE SCALE GENOMIC DNA]</scope>
    <source>
        <strain evidence="3">ATCC 58785 / CBS 6054 / NBRC 10063 / NRRL Y-11545</strain>
    </source>
</reference>
<dbReference type="GeneID" id="4837963"/>
<dbReference type="eggNOG" id="ENOG502ST6Z">
    <property type="taxonomic scope" value="Eukaryota"/>
</dbReference>
<dbReference type="STRING" id="322104.A3LS96"/>
<keyword evidence="3" id="KW-1185">Reference proteome</keyword>
<dbReference type="RefSeq" id="XP_001383893.2">
    <property type="nucleotide sequence ID" value="XM_001383856.1"/>
</dbReference>
<dbReference type="OrthoDB" id="4087523at2759"/>
<evidence type="ECO:0000313" key="3">
    <source>
        <dbReference type="Proteomes" id="UP000002258"/>
    </source>
</evidence>
<proteinExistence type="predicted"/>
<feature type="region of interest" description="Disordered" evidence="1">
    <location>
        <begin position="197"/>
        <end position="222"/>
    </location>
</feature>
<organism evidence="2 3">
    <name type="scientific">Scheffersomyces stipitis (strain ATCC 58785 / CBS 6054 / NBRC 10063 / NRRL Y-11545)</name>
    <name type="common">Yeast</name>
    <name type="synonym">Pichia stipitis</name>
    <dbReference type="NCBI Taxonomy" id="322104"/>
    <lineage>
        <taxon>Eukaryota</taxon>
        <taxon>Fungi</taxon>
        <taxon>Dikarya</taxon>
        <taxon>Ascomycota</taxon>
        <taxon>Saccharomycotina</taxon>
        <taxon>Pichiomycetes</taxon>
        <taxon>Debaryomycetaceae</taxon>
        <taxon>Scheffersomyces</taxon>
    </lineage>
</organism>